<keyword evidence="2" id="KW-1133">Transmembrane helix</keyword>
<keyword evidence="2" id="KW-0472">Membrane</keyword>
<comment type="caution">
    <text evidence="3">The sequence shown here is derived from an EMBL/GenBank/DDBJ whole genome shotgun (WGS) entry which is preliminary data.</text>
</comment>
<dbReference type="AlphaFoldDB" id="A0A6N7R3X5"/>
<protein>
    <recommendedName>
        <fullName evidence="5">Negative regulator of sigma-X activity</fullName>
    </recommendedName>
</protein>
<accession>A0A6N7R3X5</accession>
<dbReference type="Proteomes" id="UP000435187">
    <property type="component" value="Unassembled WGS sequence"/>
</dbReference>
<organism evidence="3 4">
    <name type="scientific">Gracilibacillus thailandensis</name>
    <dbReference type="NCBI Taxonomy" id="563735"/>
    <lineage>
        <taxon>Bacteria</taxon>
        <taxon>Bacillati</taxon>
        <taxon>Bacillota</taxon>
        <taxon>Bacilli</taxon>
        <taxon>Bacillales</taxon>
        <taxon>Bacillaceae</taxon>
        <taxon>Gracilibacillus</taxon>
    </lineage>
</organism>
<feature type="compositionally biased region" description="Polar residues" evidence="1">
    <location>
        <begin position="92"/>
        <end position="102"/>
    </location>
</feature>
<evidence type="ECO:0000313" key="4">
    <source>
        <dbReference type="Proteomes" id="UP000435187"/>
    </source>
</evidence>
<evidence type="ECO:0008006" key="5">
    <source>
        <dbReference type="Google" id="ProtNLM"/>
    </source>
</evidence>
<reference evidence="3 4" key="1">
    <citation type="submission" date="2019-10" db="EMBL/GenBank/DDBJ databases">
        <title>Gracilibacillus salitolerans sp. nov., a moderate halophile isolated from a saline soil in northwest China.</title>
        <authorList>
            <person name="Gan L."/>
        </authorList>
    </citation>
    <scope>NUCLEOTIDE SEQUENCE [LARGE SCALE GENOMIC DNA]</scope>
    <source>
        <strain evidence="3 4">TP2-8</strain>
    </source>
</reference>
<gene>
    <name evidence="3" type="ORF">GH885_16435</name>
</gene>
<name>A0A6N7R3X5_9BACI</name>
<sequence>MKNHKSNDEQLKEQLRKLPKIEDKRTKEEVYQQIEAQMKQDKPSSRKKRSFIWVPLFATVCAALLIFVIIQGQDFSGSYDQSTSEMADDSDMNTFDNANDEASTAEESREEDIFNKAEMQDNIKEEYRYLLDMEDIQGASHMAFLTEQGQHIIPITILHSNFSYNQINEYIDLEENGLYDIGIREIQFQRDNQKVIATFTDSFELQPSGNNYSNFKKVLAYMFRPLGMKEIQFENHHPILNEGDNSNNLVPLSPIQQVPYKIYQGNNGSEWLAAKTDEIFKTLTAALEEMKIAEPAFNVQPSIPEDAVIETEDQTGGQVFISLSSSQIGDNQITVQMIEAILATASTYGYQEVIFSIGIDQIGKYDLSEPIQTTDQINIIQ</sequence>
<keyword evidence="4" id="KW-1185">Reference proteome</keyword>
<proteinExistence type="predicted"/>
<keyword evidence="2" id="KW-0812">Transmembrane</keyword>
<feature type="transmembrane region" description="Helical" evidence="2">
    <location>
        <begin position="51"/>
        <end position="70"/>
    </location>
</feature>
<evidence type="ECO:0000313" key="3">
    <source>
        <dbReference type="EMBL" id="MRI67909.1"/>
    </source>
</evidence>
<evidence type="ECO:0000256" key="1">
    <source>
        <dbReference type="SAM" id="MobiDB-lite"/>
    </source>
</evidence>
<dbReference type="EMBL" id="WJEE01000043">
    <property type="protein sequence ID" value="MRI67909.1"/>
    <property type="molecule type" value="Genomic_DNA"/>
</dbReference>
<dbReference type="RefSeq" id="WP_153836438.1">
    <property type="nucleotide sequence ID" value="NZ_JBHUMW010000014.1"/>
</dbReference>
<evidence type="ECO:0000256" key="2">
    <source>
        <dbReference type="SAM" id="Phobius"/>
    </source>
</evidence>
<feature type="region of interest" description="Disordered" evidence="1">
    <location>
        <begin position="79"/>
        <end position="110"/>
    </location>
</feature>